<dbReference type="HOGENOM" id="CLU_935674_0_0_1"/>
<keyword evidence="1" id="KW-0472">Membrane</keyword>
<keyword evidence="1" id="KW-1133">Transmembrane helix</keyword>
<dbReference type="AlphaFoldDB" id="A0A0D3IUE8"/>
<dbReference type="PaxDb" id="2903-EOD14883"/>
<feature type="transmembrane region" description="Helical" evidence="1">
    <location>
        <begin position="42"/>
        <end position="63"/>
    </location>
</feature>
<dbReference type="KEGG" id="ehx:EMIHUDRAFT_432715"/>
<organism evidence="2 3">
    <name type="scientific">Emiliania huxleyi (strain CCMP1516)</name>
    <dbReference type="NCBI Taxonomy" id="280463"/>
    <lineage>
        <taxon>Eukaryota</taxon>
        <taxon>Haptista</taxon>
        <taxon>Haptophyta</taxon>
        <taxon>Prymnesiophyceae</taxon>
        <taxon>Isochrysidales</taxon>
        <taxon>Noelaerhabdaceae</taxon>
        <taxon>Emiliania</taxon>
    </lineage>
</organism>
<evidence type="ECO:0000256" key="1">
    <source>
        <dbReference type="SAM" id="Phobius"/>
    </source>
</evidence>
<proteinExistence type="predicted"/>
<accession>A0A0D3IUE8</accession>
<dbReference type="RefSeq" id="XP_005767312.1">
    <property type="nucleotide sequence ID" value="XM_005767255.1"/>
</dbReference>
<evidence type="ECO:0000313" key="2">
    <source>
        <dbReference type="EnsemblProtists" id="EOD14883"/>
    </source>
</evidence>
<dbReference type="EnsemblProtists" id="EOD14883">
    <property type="protein sequence ID" value="EOD14883"/>
    <property type="gene ID" value="EMIHUDRAFT_432715"/>
</dbReference>
<dbReference type="Proteomes" id="UP000013827">
    <property type="component" value="Unassembled WGS sequence"/>
</dbReference>
<reference evidence="2" key="2">
    <citation type="submission" date="2024-10" db="UniProtKB">
        <authorList>
            <consortium name="EnsemblProtists"/>
        </authorList>
    </citation>
    <scope>IDENTIFICATION</scope>
</reference>
<protein>
    <submittedName>
        <fullName evidence="2">Uncharacterized protein</fullName>
    </submittedName>
</protein>
<evidence type="ECO:0000313" key="3">
    <source>
        <dbReference type="Proteomes" id="UP000013827"/>
    </source>
</evidence>
<sequence>MAGKKGTRAVAPVQDVTQQPPGGWPVVQAGTQTAGFFFSWSVALRLSLALLLTLPILVLMLPLLLIETLLLAALILMTLKIYLNSFLLESDWYTKILLLSYKKILFSHSRPTARSHMLVEHLAPKRPLLTNYIAYALNIRVPLKSEEDFTGARAATAARGFSLSRWIEENLHKLPMSVSSERFKAGEDPVRYVMERIGDVYPTVTTVYREKLTDEALTQLCFFGLGAHRLYRARTLSSPTEVVDSGDFVVRTNFLADLPVREGLDSYGGDAYFDETTWRIKKIVRKLPRQQPWESEEL</sequence>
<keyword evidence="1" id="KW-0812">Transmembrane</keyword>
<name>A0A0D3IUE8_EMIH1</name>
<reference evidence="3" key="1">
    <citation type="journal article" date="2013" name="Nature">
        <title>Pan genome of the phytoplankton Emiliania underpins its global distribution.</title>
        <authorList>
            <person name="Read B.A."/>
            <person name="Kegel J."/>
            <person name="Klute M.J."/>
            <person name="Kuo A."/>
            <person name="Lefebvre S.C."/>
            <person name="Maumus F."/>
            <person name="Mayer C."/>
            <person name="Miller J."/>
            <person name="Monier A."/>
            <person name="Salamov A."/>
            <person name="Young J."/>
            <person name="Aguilar M."/>
            <person name="Claverie J.M."/>
            <person name="Frickenhaus S."/>
            <person name="Gonzalez K."/>
            <person name="Herman E.K."/>
            <person name="Lin Y.C."/>
            <person name="Napier J."/>
            <person name="Ogata H."/>
            <person name="Sarno A.F."/>
            <person name="Shmutz J."/>
            <person name="Schroeder D."/>
            <person name="de Vargas C."/>
            <person name="Verret F."/>
            <person name="von Dassow P."/>
            <person name="Valentin K."/>
            <person name="Van de Peer Y."/>
            <person name="Wheeler G."/>
            <person name="Dacks J.B."/>
            <person name="Delwiche C.F."/>
            <person name="Dyhrman S.T."/>
            <person name="Glockner G."/>
            <person name="John U."/>
            <person name="Richards T."/>
            <person name="Worden A.Z."/>
            <person name="Zhang X."/>
            <person name="Grigoriev I.V."/>
            <person name="Allen A.E."/>
            <person name="Bidle K."/>
            <person name="Borodovsky M."/>
            <person name="Bowler C."/>
            <person name="Brownlee C."/>
            <person name="Cock J.M."/>
            <person name="Elias M."/>
            <person name="Gladyshev V.N."/>
            <person name="Groth M."/>
            <person name="Guda C."/>
            <person name="Hadaegh A."/>
            <person name="Iglesias-Rodriguez M.D."/>
            <person name="Jenkins J."/>
            <person name="Jones B.M."/>
            <person name="Lawson T."/>
            <person name="Leese F."/>
            <person name="Lindquist E."/>
            <person name="Lobanov A."/>
            <person name="Lomsadze A."/>
            <person name="Malik S.B."/>
            <person name="Marsh M.E."/>
            <person name="Mackinder L."/>
            <person name="Mock T."/>
            <person name="Mueller-Roeber B."/>
            <person name="Pagarete A."/>
            <person name="Parker M."/>
            <person name="Probert I."/>
            <person name="Quesneville H."/>
            <person name="Raines C."/>
            <person name="Rensing S.A."/>
            <person name="Riano-Pachon D.M."/>
            <person name="Richier S."/>
            <person name="Rokitta S."/>
            <person name="Shiraiwa Y."/>
            <person name="Soanes D.M."/>
            <person name="van der Giezen M."/>
            <person name="Wahlund T.M."/>
            <person name="Williams B."/>
            <person name="Wilson W."/>
            <person name="Wolfe G."/>
            <person name="Wurch L.L."/>
        </authorList>
    </citation>
    <scope>NUCLEOTIDE SEQUENCE</scope>
</reference>
<keyword evidence="3" id="KW-1185">Reference proteome</keyword>
<feature type="transmembrane region" description="Helical" evidence="1">
    <location>
        <begin position="69"/>
        <end position="88"/>
    </location>
</feature>
<dbReference type="GeneID" id="17261016"/>